<feature type="region of interest" description="Disordered" evidence="1">
    <location>
        <begin position="285"/>
        <end position="351"/>
    </location>
</feature>
<evidence type="ECO:0000313" key="5">
    <source>
        <dbReference type="Proteomes" id="UP000001746"/>
    </source>
</evidence>
<dbReference type="KEGG" id="hmu:Hmuk_1325"/>
<dbReference type="InterPro" id="IPR025510">
    <property type="entry name" value="DUF4397"/>
</dbReference>
<dbReference type="HOGENOM" id="CLU_788954_0_0_2"/>
<evidence type="ECO:0000256" key="1">
    <source>
        <dbReference type="SAM" id="MobiDB-lite"/>
    </source>
</evidence>
<dbReference type="STRING" id="485914.Hmuk_1325"/>
<proteinExistence type="predicted"/>
<evidence type="ECO:0000313" key="4">
    <source>
        <dbReference type="EMBL" id="ACV47446.1"/>
    </source>
</evidence>
<gene>
    <name evidence="4" type="ordered locus">Hmuk_1325</name>
</gene>
<protein>
    <recommendedName>
        <fullName evidence="3">DUF4397 domain-containing protein</fullName>
    </recommendedName>
</protein>
<dbReference type="Pfam" id="PF14344">
    <property type="entry name" value="DUF4397"/>
    <property type="match status" value="1"/>
</dbReference>
<accession>C7P2X4</accession>
<feature type="domain" description="DUF4397" evidence="3">
    <location>
        <begin position="81"/>
        <end position="200"/>
    </location>
</feature>
<keyword evidence="2" id="KW-0472">Membrane</keyword>
<evidence type="ECO:0000259" key="3">
    <source>
        <dbReference type="Pfam" id="PF14344"/>
    </source>
</evidence>
<sequence length="351" mass="36080">MPVDNVGLPLAGADGDPRSRRMAIYNKTVLGRRRECMSRNARTIGALIASLLVAGSLLTAGGVVATQLTDDSAEPATQDTSYLRVAHASPDAPAVDVTVDNETVVADLSFGEVGEYLTLSAGTYNVTIAANESGTVVFDDTVTVDPRSVTTVAAAGEVSEDATVPFSPILYDDNAYEPAAGESAISVLHLSPDAPAVDVTVGTGNETTVLAENVSYGEASDYVTVPAGNYTVDVREATADNDGPIVATTEIALDNGSAHSALAIGTVDGESEPFQVIRTEDATVDVELPDTETPTPTITPPPVDNATETPGENTTETPGDTTTETESGESTMTEAPSPTETSEPVETEAGA</sequence>
<feature type="transmembrane region" description="Helical" evidence="2">
    <location>
        <begin position="43"/>
        <end position="65"/>
    </location>
</feature>
<dbReference type="Proteomes" id="UP000001746">
    <property type="component" value="Chromosome"/>
</dbReference>
<dbReference type="AlphaFoldDB" id="C7P2X4"/>
<dbReference type="eggNOG" id="arCOG06227">
    <property type="taxonomic scope" value="Archaea"/>
</dbReference>
<dbReference type="EMBL" id="CP001688">
    <property type="protein sequence ID" value="ACV47446.1"/>
    <property type="molecule type" value="Genomic_DNA"/>
</dbReference>
<evidence type="ECO:0000256" key="2">
    <source>
        <dbReference type="SAM" id="Phobius"/>
    </source>
</evidence>
<reference evidence="4 5" key="1">
    <citation type="journal article" date="2009" name="Stand. Genomic Sci.">
        <title>Complete genome sequence of Halomicrobium mukohataei type strain (arg-2).</title>
        <authorList>
            <person name="Tindall B.J."/>
            <person name="Schneider S."/>
            <person name="Lapidus A."/>
            <person name="Copeland A."/>
            <person name="Glavina Del Rio T."/>
            <person name="Nolan M."/>
            <person name="Lucas S."/>
            <person name="Chen F."/>
            <person name="Tice H."/>
            <person name="Cheng J.F."/>
            <person name="Saunders E."/>
            <person name="Bruce D."/>
            <person name="Goodwin L."/>
            <person name="Pitluck S."/>
            <person name="Mikhailova N."/>
            <person name="Pati A."/>
            <person name="Ivanova N."/>
            <person name="Mavrommatis K."/>
            <person name="Chen A."/>
            <person name="Palaniappan K."/>
            <person name="Chain P."/>
            <person name="Land M."/>
            <person name="Hauser L."/>
            <person name="Chang Y.J."/>
            <person name="Jeffries C.D."/>
            <person name="Brettin T."/>
            <person name="Han C."/>
            <person name="Rohde M."/>
            <person name="Goker M."/>
            <person name="Bristow J."/>
            <person name="Eisen J.A."/>
            <person name="Markowitz V."/>
            <person name="Hugenholtz P."/>
            <person name="Klenk H.P."/>
            <person name="Kyrpides N.C."/>
            <person name="Detter J.C."/>
        </authorList>
    </citation>
    <scope>NUCLEOTIDE SEQUENCE [LARGE SCALE GENOMIC DNA]</scope>
    <source>
        <strain evidence="5">ATCC 700874 / DSM 12286 / JCM 9738 / NCIMB 13541</strain>
    </source>
</reference>
<keyword evidence="2" id="KW-0812">Transmembrane</keyword>
<keyword evidence="2" id="KW-1133">Transmembrane helix</keyword>
<name>C7P2X4_HALMD</name>
<feature type="compositionally biased region" description="Low complexity" evidence="1">
    <location>
        <begin position="307"/>
        <end position="351"/>
    </location>
</feature>
<keyword evidence="5" id="KW-1185">Reference proteome</keyword>
<organism evidence="4 5">
    <name type="scientific">Halomicrobium mukohataei (strain ATCC 700874 / DSM 12286 / JCM 9738 / NCIMB 13541)</name>
    <name type="common">Haloarcula mukohataei</name>
    <dbReference type="NCBI Taxonomy" id="485914"/>
    <lineage>
        <taxon>Archaea</taxon>
        <taxon>Methanobacteriati</taxon>
        <taxon>Methanobacteriota</taxon>
        <taxon>Stenosarchaea group</taxon>
        <taxon>Halobacteria</taxon>
        <taxon>Halobacteriales</taxon>
        <taxon>Haloarculaceae</taxon>
        <taxon>Halomicrobium</taxon>
    </lineage>
</organism>